<feature type="region of interest" description="Disordered" evidence="1">
    <location>
        <begin position="1"/>
        <end position="56"/>
    </location>
</feature>
<sequence length="298" mass="30947">MHPSRSSDARQGSASTSSTNPIPDQASASPLVSGPASASTSTAMPSAARGKAKGVKADKPLVLDERIDDVYSFVQIAAANPPRYRVVIAEIDEHGVDVKGSATTTMTPPIVPYVKALLPKGDPETGRPMEIEKDAALHKTQKTVGAGPSECSVSAVFELSLSGVGAPMMKLPGALGQVVADWATVSMSLVAGRDMIHSVTYDSTFLTNPRIPTPDDSKAALTLRKASVSIAAVPCSDTEVSAAATLRKIREKFSSILKEQDAEQEDYGSASEDQLDAGPSTAAAGKAKSKGGKRKAKK</sequence>
<feature type="compositionally biased region" description="Low complexity" evidence="1">
    <location>
        <begin position="33"/>
        <end position="48"/>
    </location>
</feature>
<feature type="region of interest" description="Disordered" evidence="1">
    <location>
        <begin position="260"/>
        <end position="298"/>
    </location>
</feature>
<keyword evidence="3" id="KW-1185">Reference proteome</keyword>
<name>A0A2X0MXM9_9BASI</name>
<reference evidence="3" key="1">
    <citation type="submission" date="2016-10" db="EMBL/GenBank/DDBJ databases">
        <authorList>
            <person name="Jeantristanb JTB J.-T."/>
            <person name="Ricardo R."/>
        </authorList>
    </citation>
    <scope>NUCLEOTIDE SEQUENCE [LARGE SCALE GENOMIC DNA]</scope>
</reference>
<evidence type="ECO:0000313" key="3">
    <source>
        <dbReference type="Proteomes" id="UP000249723"/>
    </source>
</evidence>
<feature type="compositionally biased region" description="Polar residues" evidence="1">
    <location>
        <begin position="9"/>
        <end position="30"/>
    </location>
</feature>
<evidence type="ECO:0000313" key="2">
    <source>
        <dbReference type="EMBL" id="SCZ99312.1"/>
    </source>
</evidence>
<protein>
    <submittedName>
        <fullName evidence="2">BZ3500_MvSof-1268-A1-R1_Chr3-1g05940 protein</fullName>
    </submittedName>
</protein>
<accession>A0A2X0MXM9</accession>
<proteinExistence type="predicted"/>
<dbReference type="Proteomes" id="UP000249723">
    <property type="component" value="Unassembled WGS sequence"/>
</dbReference>
<dbReference type="AlphaFoldDB" id="A0A2X0MXM9"/>
<dbReference type="EMBL" id="FMWP01000096">
    <property type="protein sequence ID" value="SCZ99312.1"/>
    <property type="molecule type" value="Genomic_DNA"/>
</dbReference>
<organism evidence="2 3">
    <name type="scientific">Microbotryum saponariae</name>
    <dbReference type="NCBI Taxonomy" id="289078"/>
    <lineage>
        <taxon>Eukaryota</taxon>
        <taxon>Fungi</taxon>
        <taxon>Dikarya</taxon>
        <taxon>Basidiomycota</taxon>
        <taxon>Pucciniomycotina</taxon>
        <taxon>Microbotryomycetes</taxon>
        <taxon>Microbotryales</taxon>
        <taxon>Microbotryaceae</taxon>
        <taxon>Microbotryum</taxon>
    </lineage>
</organism>
<feature type="compositionally biased region" description="Basic residues" evidence="1">
    <location>
        <begin position="287"/>
        <end position="298"/>
    </location>
</feature>
<gene>
    <name evidence="2" type="ORF">BZ3500_MVSOF-1268-A1-R1_CHR3-1G05940</name>
</gene>
<evidence type="ECO:0000256" key="1">
    <source>
        <dbReference type="SAM" id="MobiDB-lite"/>
    </source>
</evidence>